<evidence type="ECO:0000313" key="2">
    <source>
        <dbReference type="EMBL" id="GID62894.1"/>
    </source>
</evidence>
<dbReference type="Proteomes" id="UP000619479">
    <property type="component" value="Unassembled WGS sequence"/>
</dbReference>
<accession>A0A919ICA9</accession>
<dbReference type="EMBL" id="BOMH01000005">
    <property type="protein sequence ID" value="GID62894.1"/>
    <property type="molecule type" value="Genomic_DNA"/>
</dbReference>
<name>A0A919ICA9_9ACTN</name>
<evidence type="ECO:0000256" key="1">
    <source>
        <dbReference type="SAM" id="MobiDB-lite"/>
    </source>
</evidence>
<dbReference type="AlphaFoldDB" id="A0A919ICA9"/>
<protein>
    <submittedName>
        <fullName evidence="2">Uncharacterized protein</fullName>
    </submittedName>
</protein>
<comment type="caution">
    <text evidence="2">The sequence shown here is derived from an EMBL/GenBank/DDBJ whole genome shotgun (WGS) entry which is preliminary data.</text>
</comment>
<sequence>MEDMENEPMTAEEAELSRVERFGALPPRVRPDDMVELAETRSAQGRPVSALNEDEQAIRYAAG</sequence>
<keyword evidence="3" id="KW-1185">Reference proteome</keyword>
<evidence type="ECO:0000313" key="3">
    <source>
        <dbReference type="Proteomes" id="UP000619479"/>
    </source>
</evidence>
<reference evidence="2" key="1">
    <citation type="submission" date="2021-01" db="EMBL/GenBank/DDBJ databases">
        <title>Whole genome shotgun sequence of Actinoplanes cyaneus NBRC 14990.</title>
        <authorList>
            <person name="Komaki H."/>
            <person name="Tamura T."/>
        </authorList>
    </citation>
    <scope>NUCLEOTIDE SEQUENCE</scope>
    <source>
        <strain evidence="2">NBRC 14990</strain>
    </source>
</reference>
<organism evidence="2 3">
    <name type="scientific">Actinoplanes cyaneus</name>
    <dbReference type="NCBI Taxonomy" id="52696"/>
    <lineage>
        <taxon>Bacteria</taxon>
        <taxon>Bacillati</taxon>
        <taxon>Actinomycetota</taxon>
        <taxon>Actinomycetes</taxon>
        <taxon>Micromonosporales</taxon>
        <taxon>Micromonosporaceae</taxon>
        <taxon>Actinoplanes</taxon>
    </lineage>
</organism>
<feature type="compositionally biased region" description="Acidic residues" evidence="1">
    <location>
        <begin position="1"/>
        <end position="14"/>
    </location>
</feature>
<gene>
    <name evidence="2" type="ORF">Acy02nite_07750</name>
</gene>
<feature type="region of interest" description="Disordered" evidence="1">
    <location>
        <begin position="1"/>
        <end position="30"/>
    </location>
</feature>
<proteinExistence type="predicted"/>